<feature type="region of interest" description="Disordered" evidence="1">
    <location>
        <begin position="1"/>
        <end position="27"/>
    </location>
</feature>
<protein>
    <submittedName>
        <fullName evidence="2">Uncharacterized protein</fullName>
    </submittedName>
</protein>
<evidence type="ECO:0000256" key="1">
    <source>
        <dbReference type="SAM" id="MobiDB-lite"/>
    </source>
</evidence>
<evidence type="ECO:0000313" key="2">
    <source>
        <dbReference type="EMBL" id="PNP44253.1"/>
    </source>
</evidence>
<gene>
    <name evidence="2" type="ORF">TGAMA5MH_03859</name>
</gene>
<feature type="compositionally biased region" description="Acidic residues" evidence="1">
    <location>
        <begin position="1"/>
        <end position="11"/>
    </location>
</feature>
<comment type="caution">
    <text evidence="2">The sequence shown here is derived from an EMBL/GenBank/DDBJ whole genome shotgun (WGS) entry which is preliminary data.</text>
</comment>
<name>A0A2K0TFF3_9HYPO</name>
<organism evidence="2 3">
    <name type="scientific">Trichoderma gamsii</name>
    <dbReference type="NCBI Taxonomy" id="398673"/>
    <lineage>
        <taxon>Eukaryota</taxon>
        <taxon>Fungi</taxon>
        <taxon>Dikarya</taxon>
        <taxon>Ascomycota</taxon>
        <taxon>Pezizomycotina</taxon>
        <taxon>Sordariomycetes</taxon>
        <taxon>Hypocreomycetidae</taxon>
        <taxon>Hypocreales</taxon>
        <taxon>Hypocreaceae</taxon>
        <taxon>Trichoderma</taxon>
    </lineage>
</organism>
<accession>A0A2K0TFF3</accession>
<proteinExistence type="predicted"/>
<dbReference type="OrthoDB" id="6499973at2759"/>
<evidence type="ECO:0000313" key="3">
    <source>
        <dbReference type="Proteomes" id="UP000236546"/>
    </source>
</evidence>
<dbReference type="AlphaFoldDB" id="A0A2K0TFF3"/>
<dbReference type="Proteomes" id="UP000236546">
    <property type="component" value="Unassembled WGS sequence"/>
</dbReference>
<reference evidence="2 3" key="1">
    <citation type="submission" date="2017-02" db="EMBL/GenBank/DDBJ databases">
        <title>Genomes of Trichoderma spp. with biocontrol activity.</title>
        <authorList>
            <person name="Gardiner D."/>
            <person name="Kazan K."/>
            <person name="Vos C."/>
            <person name="Harvey P."/>
        </authorList>
    </citation>
    <scope>NUCLEOTIDE SEQUENCE [LARGE SCALE GENOMIC DNA]</scope>
    <source>
        <strain evidence="2 3">A5MH</strain>
    </source>
</reference>
<sequence length="129" mass="14854">MWNEVVEEYPDAQEIITEPEGSEDFGPIGRDFAARVESFDTNTGPQDEKDRRRNTRYETYLTIDGRVLEMLEELPADTPPVVPLPISSLESQQAAQILRDNWVWILDRETAIDREEGDVQEFPPWTASD</sequence>
<dbReference type="EMBL" id="MTYH01000035">
    <property type="protein sequence ID" value="PNP44253.1"/>
    <property type="molecule type" value="Genomic_DNA"/>
</dbReference>